<accession>A0A0J7IZ14</accession>
<sequence>MKTVLFSLLAIGTFAFTSCKENKEQKSTTETSMQHDMSTMSDSVAMDNMPMDAKVTVIDAKKTSADLSELFSHYTHLTFALSGDDDKEAVSAAKGILASFPKIEKSGFSAEQKKEFADLESSIREHAEHIADNAGKIDHQREHLDIMSADFYDLLKDFGTPKPVYKIFCPMFNDNKGAFWLSDSREVKNPYYGKEMLSCGEVQEKIK</sequence>
<dbReference type="RefSeq" id="WP_034690455.1">
    <property type="nucleotide sequence ID" value="NZ_LFNG01000009.1"/>
</dbReference>
<evidence type="ECO:0000259" key="1">
    <source>
        <dbReference type="Pfam" id="PF11827"/>
    </source>
</evidence>
<comment type="caution">
    <text evidence="2">The sequence shown here is derived from an EMBL/GenBank/DDBJ whole genome shotgun (WGS) entry which is preliminary data.</text>
</comment>
<gene>
    <name evidence="2" type="ORF">ACM44_07455</name>
</gene>
<evidence type="ECO:0000313" key="2">
    <source>
        <dbReference type="EMBL" id="KMQ71242.1"/>
    </source>
</evidence>
<organism evidence="2 3">
    <name type="scientific">Chryseobacterium koreense CCUG 49689</name>
    <dbReference type="NCBI Taxonomy" id="1304281"/>
    <lineage>
        <taxon>Bacteria</taxon>
        <taxon>Pseudomonadati</taxon>
        <taxon>Bacteroidota</taxon>
        <taxon>Flavobacteriia</taxon>
        <taxon>Flavobacteriales</taxon>
        <taxon>Weeksellaceae</taxon>
        <taxon>Chryseobacterium group</taxon>
        <taxon>Chryseobacterium</taxon>
    </lineage>
</organism>
<keyword evidence="3" id="KW-1185">Reference proteome</keyword>
<dbReference type="OrthoDB" id="5513217at2"/>
<protein>
    <recommendedName>
        <fullName evidence="1">DUF3347 domain-containing protein</fullName>
    </recommendedName>
</protein>
<proteinExistence type="predicted"/>
<feature type="domain" description="DUF3347" evidence="1">
    <location>
        <begin position="71"/>
        <end position="160"/>
    </location>
</feature>
<dbReference type="PATRIC" id="fig|1304281.5.peg.1597"/>
<reference evidence="2 3" key="1">
    <citation type="journal article" date="2004" name="Int. J. Syst. Evol. Microbiol.">
        <title>Kaistella koreensis gen. nov., sp. nov., a novel member of the Chryseobacterium-Bergeyella-Riemerella branch.</title>
        <authorList>
            <person name="Kim M.K."/>
            <person name="Im W.T."/>
            <person name="Shin Y.K."/>
            <person name="Lim J.H."/>
            <person name="Kim S.H."/>
            <person name="Lee B.C."/>
            <person name="Park M.Y."/>
            <person name="Lee K.Y."/>
            <person name="Lee S.T."/>
        </authorList>
    </citation>
    <scope>NUCLEOTIDE SEQUENCE [LARGE SCALE GENOMIC DNA]</scope>
    <source>
        <strain evidence="2 3">CCUG 49689</strain>
    </source>
</reference>
<dbReference type="AlphaFoldDB" id="A0A0J7IZ14"/>
<name>A0A0J7IZ14_9FLAO</name>
<dbReference type="STRING" id="1304281.ACM44_07455"/>
<dbReference type="InterPro" id="IPR021782">
    <property type="entry name" value="DUF3347"/>
</dbReference>
<dbReference type="PROSITE" id="PS51257">
    <property type="entry name" value="PROKAR_LIPOPROTEIN"/>
    <property type="match status" value="1"/>
</dbReference>
<dbReference type="EMBL" id="LFNG01000009">
    <property type="protein sequence ID" value="KMQ71242.1"/>
    <property type="molecule type" value="Genomic_DNA"/>
</dbReference>
<dbReference type="Proteomes" id="UP000035900">
    <property type="component" value="Unassembled WGS sequence"/>
</dbReference>
<evidence type="ECO:0000313" key="3">
    <source>
        <dbReference type="Proteomes" id="UP000035900"/>
    </source>
</evidence>
<dbReference type="Pfam" id="PF11827">
    <property type="entry name" value="DUF3347"/>
    <property type="match status" value="1"/>
</dbReference>